<dbReference type="AlphaFoldDB" id="A0A6N0JU90"/>
<proteinExistence type="predicted"/>
<protein>
    <recommendedName>
        <fullName evidence="3">Type II toxin-antitoxin system Phd/YefM family antitoxin</fullName>
    </recommendedName>
</protein>
<reference evidence="1 2" key="1">
    <citation type="submission" date="2020-05" db="EMBL/GenBank/DDBJ databases">
        <title>FDA dAtabase for Regulatory Grade micrObial Sequences (FDA-ARGOS): Supporting development and validation of Infectious Disease Dx tests.</title>
        <authorList>
            <person name="Sproer C."/>
            <person name="Gronow S."/>
            <person name="Severitt S."/>
            <person name="Schroder I."/>
            <person name="Tallon L."/>
            <person name="Sadzewicz L."/>
            <person name="Zhao X."/>
            <person name="Vavikolanu K."/>
            <person name="Mehta A."/>
            <person name="Aluvathingal J."/>
            <person name="Nadendla S."/>
            <person name="Myers T."/>
            <person name="Yan Y."/>
            <person name="Sichtig H."/>
        </authorList>
    </citation>
    <scope>NUCLEOTIDE SEQUENCE [LARGE SCALE GENOMIC DNA]</scope>
    <source>
        <strain evidence="1 2">FDAARGOS_787</strain>
    </source>
</reference>
<organism evidence="1 2">
    <name type="scientific">Achromobacter denitrificans</name>
    <name type="common">Alcaligenes denitrificans</name>
    <dbReference type="NCBI Taxonomy" id="32002"/>
    <lineage>
        <taxon>Bacteria</taxon>
        <taxon>Pseudomonadati</taxon>
        <taxon>Pseudomonadota</taxon>
        <taxon>Betaproteobacteria</taxon>
        <taxon>Burkholderiales</taxon>
        <taxon>Alcaligenaceae</taxon>
        <taxon>Achromobacter</taxon>
    </lineage>
</organism>
<dbReference type="RefSeq" id="WP_088148053.1">
    <property type="nucleotide sequence ID" value="NZ_CP020917.1"/>
</dbReference>
<dbReference type="EMBL" id="CP054569">
    <property type="protein sequence ID" value="QKQ50675.1"/>
    <property type="molecule type" value="Genomic_DNA"/>
</dbReference>
<evidence type="ECO:0000313" key="1">
    <source>
        <dbReference type="EMBL" id="QKQ50675.1"/>
    </source>
</evidence>
<gene>
    <name evidence="1" type="ORF">FOC81_29735</name>
</gene>
<dbReference type="Proteomes" id="UP000509782">
    <property type="component" value="Chromosome"/>
</dbReference>
<sequence length="83" mass="9460">MTIPYIAVPQEHLPDRLDELIQAARDGARVVITRDGQAHAQICPVNPLLTEDAHNAIEELKNFPKVPYIDEATWWYMVKGVHE</sequence>
<name>A0A6N0JU90_ACHDE</name>
<evidence type="ECO:0008006" key="3">
    <source>
        <dbReference type="Google" id="ProtNLM"/>
    </source>
</evidence>
<evidence type="ECO:0000313" key="2">
    <source>
        <dbReference type="Proteomes" id="UP000509782"/>
    </source>
</evidence>
<accession>A0A6N0JU90</accession>